<evidence type="ECO:0000313" key="4">
    <source>
        <dbReference type="EMBL" id="ODQ70337.1"/>
    </source>
</evidence>
<dbReference type="PANTHER" id="PTHR43245">
    <property type="entry name" value="BIFUNCTIONAL POLYMYXIN RESISTANCE PROTEIN ARNA"/>
    <property type="match status" value="1"/>
</dbReference>
<accession>A0A1E3PZW9</accession>
<dbReference type="STRING" id="675824.A0A1E3PZW9"/>
<comment type="similarity">
    <text evidence="1">Belongs to the 3-beta-HSD family.</text>
</comment>
<proteinExistence type="inferred from homology"/>
<protein>
    <recommendedName>
        <fullName evidence="3">3-beta hydroxysteroid dehydrogenase/isomerase domain-containing protein</fullName>
    </recommendedName>
</protein>
<sequence>MPAPISSVLIIGGSGFLGCHLVDHFYKLTPRPEIHVLDIRPPPALSPNFYSFNPDDISFHKGDITDPDSLRAIFRVTKPDVIVHSASPVHGMGKDIYFKVNVDGTQTIVDVALEQEFWSTIKAVVYTSSASVIYDGSDLKNADETFEFPEVAMDAYNETKVLGEQIVLSANGKGAGLKTCALRPSGLFGPGDRQLVPGMLAVLKTNGTLFQLGDNMNLFDFTYIGNVAHAHVLAAKKLLDSDVSDVAGEAFFITNDAPVYFFTMPRTIWAHKGYVPKFIISMPRGVGMTLAYLSELFSKMRGKEALFTRFRVAFTCANRYFNISKAVKRLGYSPIVGLEEGVIKTLQWLDEEEAAKNEAAKKEN</sequence>
<dbReference type="PANTHER" id="PTHR43245:SF51">
    <property type="entry name" value="SHORT CHAIN DEHYDROGENASE_REDUCTASE FAMILY 42E, MEMBER 2"/>
    <property type="match status" value="1"/>
</dbReference>
<dbReference type="SUPFAM" id="SSF51735">
    <property type="entry name" value="NAD(P)-binding Rossmann-fold domains"/>
    <property type="match status" value="1"/>
</dbReference>
<evidence type="ECO:0000259" key="3">
    <source>
        <dbReference type="Pfam" id="PF01073"/>
    </source>
</evidence>
<evidence type="ECO:0000313" key="5">
    <source>
        <dbReference type="Proteomes" id="UP000094385"/>
    </source>
</evidence>
<keyword evidence="5" id="KW-1185">Reference proteome</keyword>
<dbReference type="GO" id="GO:0006696">
    <property type="term" value="P:ergosterol biosynthetic process"/>
    <property type="evidence" value="ECO:0007669"/>
    <property type="project" value="EnsemblFungi"/>
</dbReference>
<dbReference type="GO" id="GO:0102175">
    <property type="term" value="F:3-beta-hydroxysteroid dehydrogenase (NAD+)/C4-decarboxylase activity"/>
    <property type="evidence" value="ECO:0007669"/>
    <property type="project" value="EnsemblFungi"/>
</dbReference>
<dbReference type="Proteomes" id="UP000094385">
    <property type="component" value="Unassembled WGS sequence"/>
</dbReference>
<dbReference type="InterPro" id="IPR036291">
    <property type="entry name" value="NAD(P)-bd_dom_sf"/>
</dbReference>
<feature type="domain" description="3-beta hydroxysteroid dehydrogenase/isomerase" evidence="3">
    <location>
        <begin position="9"/>
        <end position="283"/>
    </location>
</feature>
<gene>
    <name evidence="4" type="ORF">LIPSTDRAFT_74608</name>
</gene>
<dbReference type="Pfam" id="PF01073">
    <property type="entry name" value="3Beta_HSD"/>
    <property type="match status" value="1"/>
</dbReference>
<dbReference type="GO" id="GO:0005789">
    <property type="term" value="C:endoplasmic reticulum membrane"/>
    <property type="evidence" value="ECO:0007669"/>
    <property type="project" value="EnsemblFungi"/>
</dbReference>
<keyword evidence="2" id="KW-0560">Oxidoreductase</keyword>
<dbReference type="OrthoDB" id="10058185at2759"/>
<evidence type="ECO:0000256" key="1">
    <source>
        <dbReference type="ARBA" id="ARBA00009219"/>
    </source>
</evidence>
<name>A0A1E3PZW9_LIPST</name>
<organism evidence="4 5">
    <name type="scientific">Lipomyces starkeyi NRRL Y-11557</name>
    <dbReference type="NCBI Taxonomy" id="675824"/>
    <lineage>
        <taxon>Eukaryota</taxon>
        <taxon>Fungi</taxon>
        <taxon>Dikarya</taxon>
        <taxon>Ascomycota</taxon>
        <taxon>Saccharomycotina</taxon>
        <taxon>Lipomycetes</taxon>
        <taxon>Lipomycetales</taxon>
        <taxon>Lipomycetaceae</taxon>
        <taxon>Lipomyces</taxon>
    </lineage>
</organism>
<dbReference type="InterPro" id="IPR050177">
    <property type="entry name" value="Lipid_A_modif_metabolic_enz"/>
</dbReference>
<reference evidence="4 5" key="1">
    <citation type="journal article" date="2016" name="Proc. Natl. Acad. Sci. U.S.A.">
        <title>Comparative genomics of biotechnologically important yeasts.</title>
        <authorList>
            <person name="Riley R."/>
            <person name="Haridas S."/>
            <person name="Wolfe K.H."/>
            <person name="Lopes M.R."/>
            <person name="Hittinger C.T."/>
            <person name="Goeker M."/>
            <person name="Salamov A.A."/>
            <person name="Wisecaver J.H."/>
            <person name="Long T.M."/>
            <person name="Calvey C.H."/>
            <person name="Aerts A.L."/>
            <person name="Barry K.W."/>
            <person name="Choi C."/>
            <person name="Clum A."/>
            <person name="Coughlan A.Y."/>
            <person name="Deshpande S."/>
            <person name="Douglass A.P."/>
            <person name="Hanson S.J."/>
            <person name="Klenk H.-P."/>
            <person name="LaButti K.M."/>
            <person name="Lapidus A."/>
            <person name="Lindquist E.A."/>
            <person name="Lipzen A.M."/>
            <person name="Meier-Kolthoff J.P."/>
            <person name="Ohm R.A."/>
            <person name="Otillar R.P."/>
            <person name="Pangilinan J.L."/>
            <person name="Peng Y."/>
            <person name="Rokas A."/>
            <person name="Rosa C.A."/>
            <person name="Scheuner C."/>
            <person name="Sibirny A.A."/>
            <person name="Slot J.C."/>
            <person name="Stielow J.B."/>
            <person name="Sun H."/>
            <person name="Kurtzman C.P."/>
            <person name="Blackwell M."/>
            <person name="Grigoriev I.V."/>
            <person name="Jeffries T.W."/>
        </authorList>
    </citation>
    <scope>NUCLEOTIDE SEQUENCE [LARGE SCALE GENOMIC DNA]</scope>
    <source>
        <strain evidence="4 5">NRRL Y-11557</strain>
    </source>
</reference>
<dbReference type="EMBL" id="KV454300">
    <property type="protein sequence ID" value="ODQ70337.1"/>
    <property type="molecule type" value="Genomic_DNA"/>
</dbReference>
<evidence type="ECO:0000256" key="2">
    <source>
        <dbReference type="ARBA" id="ARBA00023002"/>
    </source>
</evidence>
<dbReference type="Gene3D" id="3.40.50.720">
    <property type="entry name" value="NAD(P)-binding Rossmann-like Domain"/>
    <property type="match status" value="1"/>
</dbReference>
<dbReference type="AlphaFoldDB" id="A0A1E3PZW9"/>
<dbReference type="InterPro" id="IPR002225">
    <property type="entry name" value="3Beta_OHSteriod_DH/Estase"/>
</dbReference>